<dbReference type="GeneID" id="88182092"/>
<dbReference type="Pfam" id="PF08510">
    <property type="entry name" value="PIG-P"/>
    <property type="match status" value="1"/>
</dbReference>
<accession>A0A095ETS9</accession>
<dbReference type="EMBL" id="CP025767">
    <property type="protein sequence ID" value="KGB80143.1"/>
    <property type="molecule type" value="Genomic_DNA"/>
</dbReference>
<dbReference type="Proteomes" id="UP000029445">
    <property type="component" value="Chromosome 9"/>
</dbReference>
<dbReference type="OMA" id="GLYLFWA"/>
<evidence type="ECO:0000256" key="4">
    <source>
        <dbReference type="ARBA" id="ARBA00023136"/>
    </source>
</evidence>
<keyword evidence="3 6" id="KW-1133">Transmembrane helix</keyword>
<sequence length="117" mass="12948">MSETPPSSPIQPLSPLSPISPWPSIPSADECPLSAADTHGNTLPNATDVYASIAILGTYLSFALYLFWATVPPKWEWTGWLPDREWTVIVPCWLMVIVLLAYWTYAALIVYNAAPIE</sequence>
<dbReference type="OrthoDB" id="690928at2759"/>
<proteinExistence type="predicted"/>
<dbReference type="HOGENOM" id="CLU_2084756_0_0_1"/>
<dbReference type="STRING" id="294750.A0A095ETS9"/>
<dbReference type="InterPro" id="IPR013717">
    <property type="entry name" value="PIG-P"/>
</dbReference>
<feature type="domain" description="PIG-P" evidence="7">
    <location>
        <begin position="49"/>
        <end position="116"/>
    </location>
</feature>
<comment type="subcellular location">
    <subcellularLocation>
        <location evidence="1">Membrane</location>
        <topology evidence="1">Multi-pass membrane protein</topology>
    </subcellularLocation>
</comment>
<dbReference type="RefSeq" id="XP_062885769.1">
    <property type="nucleotide sequence ID" value="XM_063029814.1"/>
</dbReference>
<evidence type="ECO:0000256" key="1">
    <source>
        <dbReference type="ARBA" id="ARBA00004141"/>
    </source>
</evidence>
<feature type="transmembrane region" description="Helical" evidence="6">
    <location>
        <begin position="49"/>
        <end position="68"/>
    </location>
</feature>
<reference evidence="8 9" key="1">
    <citation type="journal article" date="2011" name="MBio">
        <title>Genome variation in Cryptococcus gattii, an emerging pathogen of immunocompetent hosts.</title>
        <authorList>
            <person name="D'Souza C.A."/>
            <person name="Kronstad J.W."/>
            <person name="Taylor G."/>
            <person name="Warren R."/>
            <person name="Yuen M."/>
            <person name="Hu G."/>
            <person name="Jung W.H."/>
            <person name="Sham A."/>
            <person name="Kidd S.E."/>
            <person name="Tangen K."/>
            <person name="Lee N."/>
            <person name="Zeilmaker T."/>
            <person name="Sawkins J."/>
            <person name="McVicker G."/>
            <person name="Shah S."/>
            <person name="Gnerre S."/>
            <person name="Griggs A."/>
            <person name="Zeng Q."/>
            <person name="Bartlett K."/>
            <person name="Li W."/>
            <person name="Wang X."/>
            <person name="Heitman J."/>
            <person name="Stajich J.E."/>
            <person name="Fraser J.A."/>
            <person name="Meyer W."/>
            <person name="Carter D."/>
            <person name="Schein J."/>
            <person name="Krzywinski M."/>
            <person name="Kwon-Chung K.J."/>
            <person name="Varma A."/>
            <person name="Wang J."/>
            <person name="Brunham R."/>
            <person name="Fyfe M."/>
            <person name="Ouellette B.F."/>
            <person name="Siddiqui A."/>
            <person name="Marra M."/>
            <person name="Jones S."/>
            <person name="Holt R."/>
            <person name="Birren B.W."/>
            <person name="Galagan J.E."/>
            <person name="Cuomo C.A."/>
        </authorList>
    </citation>
    <scope>NUCLEOTIDE SEQUENCE [LARGE SCALE GENOMIC DNA]</scope>
    <source>
        <strain evidence="8 9">R265</strain>
    </source>
</reference>
<evidence type="ECO:0000256" key="5">
    <source>
        <dbReference type="SAM" id="MobiDB-lite"/>
    </source>
</evidence>
<dbReference type="VEuPathDB" id="FungiDB:CNBG_5981"/>
<reference evidence="8 9" key="2">
    <citation type="journal article" date="2018" name="Proc. Natl. Acad. Sci.">
        <title>RNAi is a critical determinant of centromere evolution in closely related fungi.</title>
        <authorList>
            <person name="Yadav V."/>
            <person name="Sun S."/>
            <person name="Billmyre R.B."/>
            <person name="Thimmappa B.C."/>
            <person name="Shea T."/>
            <person name="Lintner R."/>
            <person name="Bakkeren G."/>
            <person name="Cuomo C.A."/>
            <person name="Heitman J."/>
            <person name="Sanyal K."/>
        </authorList>
    </citation>
    <scope>NUCLEOTIDE SEQUENCE [LARGE SCALE GENOMIC DNA]</scope>
    <source>
        <strain evidence="8 9">R265</strain>
    </source>
</reference>
<organism evidence="8 9">
    <name type="scientific">Cryptococcus deuterogattii (strain R265)</name>
    <name type="common">Cryptococcus gattii VGII (strain R265)</name>
    <dbReference type="NCBI Taxonomy" id="294750"/>
    <lineage>
        <taxon>Eukaryota</taxon>
        <taxon>Fungi</taxon>
        <taxon>Dikarya</taxon>
        <taxon>Basidiomycota</taxon>
        <taxon>Agaricomycotina</taxon>
        <taxon>Tremellomycetes</taxon>
        <taxon>Tremellales</taxon>
        <taxon>Cryptococcaceae</taxon>
        <taxon>Cryptococcus</taxon>
        <taxon>Cryptococcus gattii species complex</taxon>
    </lineage>
</organism>
<feature type="region of interest" description="Disordered" evidence="5">
    <location>
        <begin position="1"/>
        <end position="33"/>
    </location>
</feature>
<keyword evidence="9" id="KW-1185">Reference proteome</keyword>
<dbReference type="AlphaFoldDB" id="A0A095ETS9"/>
<evidence type="ECO:0000256" key="2">
    <source>
        <dbReference type="ARBA" id="ARBA00022692"/>
    </source>
</evidence>
<keyword evidence="2 6" id="KW-0812">Transmembrane</keyword>
<keyword evidence="4 6" id="KW-0472">Membrane</keyword>
<evidence type="ECO:0000256" key="6">
    <source>
        <dbReference type="SAM" id="Phobius"/>
    </source>
</evidence>
<gene>
    <name evidence="8" type="ORF">CNBG_5981</name>
</gene>
<dbReference type="GO" id="GO:0016020">
    <property type="term" value="C:membrane"/>
    <property type="evidence" value="ECO:0007669"/>
    <property type="project" value="UniProtKB-SubCell"/>
</dbReference>
<feature type="transmembrane region" description="Helical" evidence="6">
    <location>
        <begin position="88"/>
        <end position="111"/>
    </location>
</feature>
<evidence type="ECO:0000313" key="9">
    <source>
        <dbReference type="Proteomes" id="UP000029445"/>
    </source>
</evidence>
<evidence type="ECO:0000256" key="3">
    <source>
        <dbReference type="ARBA" id="ARBA00022989"/>
    </source>
</evidence>
<protein>
    <submittedName>
        <fullName evidence="8">Phosphatidylinositol glycan class P</fullName>
    </submittedName>
</protein>
<evidence type="ECO:0000259" key="7">
    <source>
        <dbReference type="Pfam" id="PF08510"/>
    </source>
</evidence>
<name>A0A095ETS9_CRYD2</name>
<dbReference type="KEGG" id="cdeu:CNBG_5981"/>
<evidence type="ECO:0000313" key="8">
    <source>
        <dbReference type="EMBL" id="KGB80143.1"/>
    </source>
</evidence>